<dbReference type="EMBL" id="MWPZ01000011">
    <property type="protein sequence ID" value="TIC90569.1"/>
    <property type="molecule type" value="Genomic_DNA"/>
</dbReference>
<reference evidence="2 3" key="1">
    <citation type="journal article" date="2019" name="Genome Biol. Evol.">
        <title>Genomic Plasticity Mediated by Transposable Elements in the Plant Pathogenic Fungus Colletotrichum higginsianum.</title>
        <authorList>
            <person name="Tsushima A."/>
            <person name="Gan P."/>
            <person name="Kumakura N."/>
            <person name="Narusaka M."/>
            <person name="Takano Y."/>
            <person name="Narusaka Y."/>
            <person name="Shirasu K."/>
        </authorList>
    </citation>
    <scope>NUCLEOTIDE SEQUENCE [LARGE SCALE GENOMIC DNA]</scope>
    <source>
        <strain evidence="2 3">MAFF305635-RFP</strain>
    </source>
</reference>
<feature type="region of interest" description="Disordered" evidence="1">
    <location>
        <begin position="123"/>
        <end position="174"/>
    </location>
</feature>
<feature type="compositionally biased region" description="Low complexity" evidence="1">
    <location>
        <begin position="141"/>
        <end position="174"/>
    </location>
</feature>
<evidence type="ECO:0000256" key="1">
    <source>
        <dbReference type="SAM" id="MobiDB-lite"/>
    </source>
</evidence>
<evidence type="ECO:0000313" key="3">
    <source>
        <dbReference type="Proteomes" id="UP000305883"/>
    </source>
</evidence>
<evidence type="ECO:0000313" key="2">
    <source>
        <dbReference type="EMBL" id="TIC90569.1"/>
    </source>
</evidence>
<proteinExistence type="predicted"/>
<gene>
    <name evidence="2" type="ORF">CH35J_011832</name>
</gene>
<comment type="caution">
    <text evidence="2">The sequence shown here is derived from an EMBL/GenBank/DDBJ whole genome shotgun (WGS) entry which is preliminary data.</text>
</comment>
<sequence>MDRPYPMPQPATAPWGLAITDSDFRKLKAGLQVYSMDDRWHVSFTEQRKSDTVTIHIVRHGSYELYSIVIKPGDGCAVIETINWAQDQGGNRITEGIAKMHVVMLTRRNMECEFEGLPDCDSEDFFDEPAPGSYDTPNFLSNGTNTNGTNGTNGTSGTNSINGTNGTNGTNGNH</sequence>
<dbReference type="Proteomes" id="UP000305883">
    <property type="component" value="Unassembled WGS sequence"/>
</dbReference>
<name>A0A4T0VF46_9PEZI</name>
<protein>
    <submittedName>
        <fullName evidence="2">Uncharacterized protein</fullName>
    </submittedName>
</protein>
<accession>A0A4T0VF46</accession>
<dbReference type="OrthoDB" id="4521980at2759"/>
<dbReference type="AlphaFoldDB" id="A0A4T0VF46"/>
<organism evidence="2 3">
    <name type="scientific">Colletotrichum higginsianum</name>
    <dbReference type="NCBI Taxonomy" id="80884"/>
    <lineage>
        <taxon>Eukaryota</taxon>
        <taxon>Fungi</taxon>
        <taxon>Dikarya</taxon>
        <taxon>Ascomycota</taxon>
        <taxon>Pezizomycotina</taxon>
        <taxon>Sordariomycetes</taxon>
        <taxon>Hypocreomycetidae</taxon>
        <taxon>Glomerellales</taxon>
        <taxon>Glomerellaceae</taxon>
        <taxon>Colletotrichum</taxon>
        <taxon>Colletotrichum destructivum species complex</taxon>
    </lineage>
</organism>